<dbReference type="PANTHER" id="PTHR42774:SF3">
    <property type="entry name" value="KETOHEXOKINASE"/>
    <property type="match status" value="1"/>
</dbReference>
<evidence type="ECO:0000313" key="5">
    <source>
        <dbReference type="Proteomes" id="UP001391051"/>
    </source>
</evidence>
<evidence type="ECO:0000256" key="2">
    <source>
        <dbReference type="ARBA" id="ARBA00022777"/>
    </source>
</evidence>
<gene>
    <name evidence="4" type="ORF">PG986_000237</name>
</gene>
<dbReference type="PANTHER" id="PTHR42774">
    <property type="entry name" value="PHOSPHOTRANSFERASE SYSTEM TRANSPORT PROTEIN"/>
    <property type="match status" value="1"/>
</dbReference>
<dbReference type="InterPro" id="IPR002173">
    <property type="entry name" value="Carboh/pur_kinase_PfkB_CS"/>
</dbReference>
<dbReference type="Pfam" id="PF00294">
    <property type="entry name" value="PfkB"/>
    <property type="match status" value="1"/>
</dbReference>
<comment type="caution">
    <text evidence="4">The sequence shown here is derived from an EMBL/GenBank/DDBJ whole genome shotgun (WGS) entry which is preliminary data.</text>
</comment>
<dbReference type="Gene3D" id="3.40.1190.20">
    <property type="match status" value="1"/>
</dbReference>
<dbReference type="GeneID" id="92069521"/>
<dbReference type="InterPro" id="IPR011611">
    <property type="entry name" value="PfkB_dom"/>
</dbReference>
<accession>A0ABR1QTI2</accession>
<dbReference type="RefSeq" id="XP_066705352.1">
    <property type="nucleotide sequence ID" value="XM_066836459.1"/>
</dbReference>
<keyword evidence="1" id="KW-0808">Transferase</keyword>
<dbReference type="Proteomes" id="UP001391051">
    <property type="component" value="Unassembled WGS sequence"/>
</dbReference>
<proteinExistence type="predicted"/>
<evidence type="ECO:0000256" key="1">
    <source>
        <dbReference type="ARBA" id="ARBA00022679"/>
    </source>
</evidence>
<keyword evidence="2" id="KW-0418">Kinase</keyword>
<dbReference type="InterPro" id="IPR052562">
    <property type="entry name" value="Ketohexokinase-related"/>
</dbReference>
<dbReference type="SUPFAM" id="SSF53613">
    <property type="entry name" value="Ribokinase-like"/>
    <property type="match status" value="1"/>
</dbReference>
<evidence type="ECO:0000259" key="3">
    <source>
        <dbReference type="Pfam" id="PF00294"/>
    </source>
</evidence>
<organism evidence="4 5">
    <name type="scientific">Apiospora aurea</name>
    <dbReference type="NCBI Taxonomy" id="335848"/>
    <lineage>
        <taxon>Eukaryota</taxon>
        <taxon>Fungi</taxon>
        <taxon>Dikarya</taxon>
        <taxon>Ascomycota</taxon>
        <taxon>Pezizomycotina</taxon>
        <taxon>Sordariomycetes</taxon>
        <taxon>Xylariomycetidae</taxon>
        <taxon>Amphisphaeriales</taxon>
        <taxon>Apiosporaceae</taxon>
        <taxon>Apiospora</taxon>
    </lineage>
</organism>
<dbReference type="EMBL" id="JAQQWE010000001">
    <property type="protein sequence ID" value="KAK7965960.1"/>
    <property type="molecule type" value="Genomic_DNA"/>
</dbReference>
<feature type="domain" description="Carbohydrate kinase PfkB" evidence="3">
    <location>
        <begin position="388"/>
        <end position="432"/>
    </location>
</feature>
<dbReference type="InterPro" id="IPR029056">
    <property type="entry name" value="Ribokinase-like"/>
</dbReference>
<sequence>MRNLVCVGACYLDTILSVPRFPEEDSKLRATSLSVRRGGNCPNSLEVLQQLLKAQEQGQQSHKVRPYLISCLPSAEGPASARVRDSFGPDSPVDFTRCIYREQHDQPASSYIIRSEATGTRTLVNYNDLPEMSVHEFQAAIEGLGRRNDMWVHFEVRRPNPSPLASPVPNTLRDAILTTATLLVVQGRIPETTLRCIQYLRQAMPKASISVEVEKPDREGLQELAAEADVVFYSKSWAEVSVVGRRSVAASTAVDTFTAQRMPQGAGKGWEVAKLTIWQSNGYRSAHECLMAQSEVARRASLLLCTWGAEGAASLSLPSKRCVSCPALRPGQTVRVVEYVSTTSTPATHQHPTQSKHPSVLIDTPACYRERKGAKTPENMTDEIPDCSTVGAGDTFIAGMLYGLLCHQDDWDADTKVRFAVQLATSKVQVEGFGGVGTQVMGDGGDGPDQKATPLS</sequence>
<evidence type="ECO:0000313" key="4">
    <source>
        <dbReference type="EMBL" id="KAK7965960.1"/>
    </source>
</evidence>
<reference evidence="4 5" key="1">
    <citation type="submission" date="2023-01" db="EMBL/GenBank/DDBJ databases">
        <title>Analysis of 21 Apiospora genomes using comparative genomics revels a genus with tremendous synthesis potential of carbohydrate active enzymes and secondary metabolites.</title>
        <authorList>
            <person name="Sorensen T."/>
        </authorList>
    </citation>
    <scope>NUCLEOTIDE SEQUENCE [LARGE SCALE GENOMIC DNA]</scope>
    <source>
        <strain evidence="4 5">CBS 24483</strain>
    </source>
</reference>
<name>A0ABR1QTI2_9PEZI</name>
<protein>
    <recommendedName>
        <fullName evidence="3">Carbohydrate kinase PfkB domain-containing protein</fullName>
    </recommendedName>
</protein>
<dbReference type="PROSITE" id="PS00584">
    <property type="entry name" value="PFKB_KINASES_2"/>
    <property type="match status" value="1"/>
</dbReference>
<keyword evidence="5" id="KW-1185">Reference proteome</keyword>